<sequence>MSRFTENRGVTLLGVLIFLGFLSFSFFALGRSIALIERLKRETRSKKEALFLAVNTLEHLKKEPLQIPTQGEVSEGNLRARFRIEEFSEDLLLFKVEVFEKEGRKLYALETLAFK</sequence>
<keyword evidence="1" id="KW-0472">Membrane</keyword>
<gene>
    <name evidence="2" type="ORF">QBE54_07050</name>
</gene>
<protein>
    <recommendedName>
        <fullName evidence="4">DUF4845 domain-containing protein</fullName>
    </recommendedName>
</protein>
<keyword evidence="1" id="KW-0812">Transmembrane</keyword>
<evidence type="ECO:0008006" key="4">
    <source>
        <dbReference type="Google" id="ProtNLM"/>
    </source>
</evidence>
<keyword evidence="1" id="KW-1133">Transmembrane helix</keyword>
<proteinExistence type="predicted"/>
<feature type="transmembrane region" description="Helical" evidence="1">
    <location>
        <begin position="12"/>
        <end position="36"/>
    </location>
</feature>
<evidence type="ECO:0000256" key="1">
    <source>
        <dbReference type="SAM" id="Phobius"/>
    </source>
</evidence>
<evidence type="ECO:0000313" key="3">
    <source>
        <dbReference type="Proteomes" id="UP001461341"/>
    </source>
</evidence>
<dbReference type="Proteomes" id="UP001461341">
    <property type="component" value="Chromosome"/>
</dbReference>
<organism evidence="2 3">
    <name type="scientific">Thermatribacter velox</name>
    <dbReference type="NCBI Taxonomy" id="3039681"/>
    <lineage>
        <taxon>Bacteria</taxon>
        <taxon>Pseudomonadati</taxon>
        <taxon>Atribacterota</taxon>
        <taxon>Atribacteria</taxon>
        <taxon>Atribacterales</taxon>
        <taxon>Thermatribacteraceae</taxon>
        <taxon>Thermatribacter</taxon>
    </lineage>
</organism>
<accession>A0ABZ2Y8L1</accession>
<dbReference type="EMBL" id="CP121689">
    <property type="protein sequence ID" value="WZL75350.1"/>
    <property type="molecule type" value="Genomic_DNA"/>
</dbReference>
<evidence type="ECO:0000313" key="2">
    <source>
        <dbReference type="EMBL" id="WZL75350.1"/>
    </source>
</evidence>
<reference evidence="2 3" key="1">
    <citation type="submission" date="2023-03" db="EMBL/GenBank/DDBJ databases">
        <title>Novel Species.</title>
        <authorList>
            <person name="Ma S."/>
        </authorList>
    </citation>
    <scope>NUCLEOTIDE SEQUENCE [LARGE SCALE GENOMIC DNA]</scope>
    <source>
        <strain evidence="2 3">B11</strain>
    </source>
</reference>
<name>A0ABZ2Y8L1_9BACT</name>
<keyword evidence="3" id="KW-1185">Reference proteome</keyword>
<dbReference type="RefSeq" id="WP_369017497.1">
    <property type="nucleotide sequence ID" value="NZ_CP121689.1"/>
</dbReference>